<dbReference type="GO" id="GO:0043916">
    <property type="term" value="F:DNA-7-methylguanine glycosylase activity"/>
    <property type="evidence" value="ECO:0007669"/>
    <property type="project" value="TreeGrafter"/>
</dbReference>
<evidence type="ECO:0000256" key="1">
    <source>
        <dbReference type="ARBA" id="ARBA00000086"/>
    </source>
</evidence>
<reference evidence="5 6" key="2">
    <citation type="journal article" date="2016" name="Genome Announc.">
        <title>Draft Genome Sequence of a Versatile Hydrocarbon-Degrading Bacterium, Rhodococcus pyridinivorans Strain KG-16, Collected from Oil Fields in India.</title>
        <authorList>
            <person name="Aggarwal R.K."/>
            <person name="Dawar C."/>
            <person name="Phanindranath R."/>
            <person name="Mutnuri L."/>
            <person name="Dayal A.M."/>
        </authorList>
    </citation>
    <scope>NUCLEOTIDE SEQUENCE [LARGE SCALE GENOMIC DNA]</scope>
    <source>
        <strain evidence="5 6">KG-16</strain>
    </source>
</reference>
<keyword evidence="3" id="KW-0227">DNA damage</keyword>
<comment type="caution">
    <text evidence="5">The sequence shown here is derived from an EMBL/GenBank/DDBJ whole genome shotgun (WGS) entry which is preliminary data.</text>
</comment>
<evidence type="ECO:0000256" key="3">
    <source>
        <dbReference type="ARBA" id="ARBA00022763"/>
    </source>
</evidence>
<evidence type="ECO:0000256" key="2">
    <source>
        <dbReference type="ARBA" id="ARBA00012000"/>
    </source>
</evidence>
<evidence type="ECO:0000256" key="4">
    <source>
        <dbReference type="ARBA" id="ARBA00023204"/>
    </source>
</evidence>
<accession>A0A0V9UPR1</accession>
<dbReference type="InterPro" id="IPR003265">
    <property type="entry name" value="HhH-GPD_domain"/>
</dbReference>
<gene>
    <name evidence="5" type="ORF">Z045_00240</name>
</gene>
<comment type="catalytic activity">
    <reaction evidence="1">
        <text>Hydrolysis of alkylated DNA, releasing 3-methyladenine, 3-methylguanine, 7-methylguanine and 7-methyladenine.</text>
        <dbReference type="EC" id="3.2.2.21"/>
    </reaction>
</comment>
<dbReference type="GO" id="GO:0006285">
    <property type="term" value="P:base-excision repair, AP site formation"/>
    <property type="evidence" value="ECO:0007669"/>
    <property type="project" value="TreeGrafter"/>
</dbReference>
<dbReference type="Proteomes" id="UP000053060">
    <property type="component" value="Unassembled WGS sequence"/>
</dbReference>
<dbReference type="EMBL" id="AZXY01000001">
    <property type="protein sequence ID" value="KSZ59975.1"/>
    <property type="molecule type" value="Genomic_DNA"/>
</dbReference>
<dbReference type="PANTHER" id="PTHR43003">
    <property type="entry name" value="DNA-3-METHYLADENINE GLYCOSYLASE"/>
    <property type="match status" value="1"/>
</dbReference>
<proteinExistence type="predicted"/>
<dbReference type="EC" id="3.2.2.21" evidence="2"/>
<dbReference type="Gene3D" id="1.10.340.30">
    <property type="entry name" value="Hypothetical protein, domain 2"/>
    <property type="match status" value="1"/>
</dbReference>
<sequence>MTVSDERGRRIASVADEAPLDTRVRVPWPVDVVRTLRPLQRGPWDPCHRVVAGAVWRTSRMNTGAVTYRLTQDGPHGARCLAWGPGASELVDRLPALLGADDDPSGFVPEHPLLVEAHRRMPALRITRTGRVLESLVPAILEQRVHGVAAFASWRRLVTWFGDPAPGPAPEGMRVPPSAATWRTVPSWEFHRANVDPGRARTVVRCAQVADSLERLVHEPAADARRKLRVVPGVGVWTAAEVAQRAFGDTDALSVGDYHLAKVVGWALLGKPLDDPGMIEYLEPLRPQRYRAVRLIVESGGYARVPKRGPRTPITDHRRR</sequence>
<evidence type="ECO:0000313" key="5">
    <source>
        <dbReference type="EMBL" id="KSZ59975.1"/>
    </source>
</evidence>
<dbReference type="AlphaFoldDB" id="A0A0V9UPR1"/>
<reference evidence="6" key="1">
    <citation type="submission" date="2015-01" db="EMBL/GenBank/DDBJ databases">
        <title>Draft genome sequence of Rhodococcus pyridinivorans strain KG-16, a hydrocarbon-degrading bacterium.</title>
        <authorList>
            <person name="Aggarwal R.K."/>
            <person name="Dawar C."/>
        </authorList>
    </citation>
    <scope>NUCLEOTIDE SEQUENCE [LARGE SCALE GENOMIC DNA]</scope>
    <source>
        <strain evidence="6">KG-16</strain>
    </source>
</reference>
<dbReference type="PANTHER" id="PTHR43003:SF6">
    <property type="entry name" value="DNA GLYCOSYLASE"/>
    <property type="match status" value="1"/>
</dbReference>
<dbReference type="PATRIC" id="fig|1441730.3.peg.57"/>
<organism evidence="5 6">
    <name type="scientific">Rhodococcus pyridinivorans KG-16</name>
    <dbReference type="NCBI Taxonomy" id="1441730"/>
    <lineage>
        <taxon>Bacteria</taxon>
        <taxon>Bacillati</taxon>
        <taxon>Actinomycetota</taxon>
        <taxon>Actinomycetes</taxon>
        <taxon>Mycobacteriales</taxon>
        <taxon>Nocardiaceae</taxon>
        <taxon>Rhodococcus</taxon>
    </lineage>
</organism>
<dbReference type="InterPro" id="IPR011257">
    <property type="entry name" value="DNA_glycosylase"/>
</dbReference>
<dbReference type="GO" id="GO:0032131">
    <property type="term" value="F:alkylated DNA binding"/>
    <property type="evidence" value="ECO:0007669"/>
    <property type="project" value="TreeGrafter"/>
</dbReference>
<dbReference type="GO" id="GO:0005737">
    <property type="term" value="C:cytoplasm"/>
    <property type="evidence" value="ECO:0007669"/>
    <property type="project" value="TreeGrafter"/>
</dbReference>
<dbReference type="GO" id="GO:0006307">
    <property type="term" value="P:DNA alkylation repair"/>
    <property type="evidence" value="ECO:0007669"/>
    <property type="project" value="TreeGrafter"/>
</dbReference>
<evidence type="ECO:0000313" key="6">
    <source>
        <dbReference type="Proteomes" id="UP000053060"/>
    </source>
</evidence>
<dbReference type="SUPFAM" id="SSF48150">
    <property type="entry name" value="DNA-glycosylase"/>
    <property type="match status" value="1"/>
</dbReference>
<name>A0A0V9UPR1_9NOCA</name>
<protein>
    <recommendedName>
        <fullName evidence="2">DNA-3-methyladenine glycosylase II</fullName>
        <ecNumber evidence="2">3.2.2.21</ecNumber>
    </recommendedName>
</protein>
<dbReference type="InterPro" id="IPR051912">
    <property type="entry name" value="Alkylbase_DNA_Glycosylase/TA"/>
</dbReference>
<dbReference type="CDD" id="cd00056">
    <property type="entry name" value="ENDO3c"/>
    <property type="match status" value="1"/>
</dbReference>
<dbReference type="GO" id="GO:0008725">
    <property type="term" value="F:DNA-3-methyladenine glycosylase activity"/>
    <property type="evidence" value="ECO:0007669"/>
    <property type="project" value="TreeGrafter"/>
</dbReference>
<dbReference type="GO" id="GO:0032993">
    <property type="term" value="C:protein-DNA complex"/>
    <property type="evidence" value="ECO:0007669"/>
    <property type="project" value="TreeGrafter"/>
</dbReference>
<keyword evidence="4" id="KW-0234">DNA repair</keyword>
<dbReference type="RefSeq" id="WP_060650104.1">
    <property type="nucleotide sequence ID" value="NZ_AZXY01000001.1"/>
</dbReference>